<accession>A0ABW4Z8P6</accession>
<feature type="signal peptide" evidence="1">
    <location>
        <begin position="1"/>
        <end position="20"/>
    </location>
</feature>
<dbReference type="RefSeq" id="WP_377088787.1">
    <property type="nucleotide sequence ID" value="NZ_JBHSJL010000014.1"/>
</dbReference>
<feature type="chain" id="PRO_5046401157" evidence="1">
    <location>
        <begin position="21"/>
        <end position="222"/>
    </location>
</feature>
<gene>
    <name evidence="2" type="ORF">ACFSW8_03905</name>
</gene>
<sequence>MSLKYSLPIFLSLQALSYGAVVLSNLDDLPDRIESTSITVSPLNWQATPITTDNASYQINSITANIGDFNPAGTLFMEIWSVDGFAEPNANLQRLNLVQDFNGAKEWTGNLILSANTSYFVVVGVDNGGGQWRNFININDPVTPTFGDFRVDQGSWLLETDFMGSPIIQSYSSGSQGSSWSSDGLTGAPLRLEIDATVIPEPHSSTLIALPALLTLMRRSRQ</sequence>
<dbReference type="NCBIfam" id="NF041539">
    <property type="entry name" value="choice_anch_R"/>
    <property type="match status" value="1"/>
</dbReference>
<evidence type="ECO:0000256" key="1">
    <source>
        <dbReference type="SAM" id="SignalP"/>
    </source>
</evidence>
<dbReference type="EMBL" id="JBHUJB010000020">
    <property type="protein sequence ID" value="MFD2158037.1"/>
    <property type="molecule type" value="Genomic_DNA"/>
</dbReference>
<name>A0ABW4Z8P6_9BACT</name>
<evidence type="ECO:0000313" key="2">
    <source>
        <dbReference type="EMBL" id="MFD2158037.1"/>
    </source>
</evidence>
<keyword evidence="1" id="KW-0732">Signal</keyword>
<proteinExistence type="predicted"/>
<comment type="caution">
    <text evidence="2">The sequence shown here is derived from an EMBL/GenBank/DDBJ whole genome shotgun (WGS) entry which is preliminary data.</text>
</comment>
<reference evidence="3" key="1">
    <citation type="journal article" date="2019" name="Int. J. Syst. Evol. Microbiol.">
        <title>The Global Catalogue of Microorganisms (GCM) 10K type strain sequencing project: providing services to taxonomists for standard genome sequencing and annotation.</title>
        <authorList>
            <consortium name="The Broad Institute Genomics Platform"/>
            <consortium name="The Broad Institute Genome Sequencing Center for Infectious Disease"/>
            <person name="Wu L."/>
            <person name="Ma J."/>
        </authorList>
    </citation>
    <scope>NUCLEOTIDE SEQUENCE [LARGE SCALE GENOMIC DNA]</scope>
    <source>
        <strain evidence="3">CCUG 57942</strain>
    </source>
</reference>
<evidence type="ECO:0000313" key="3">
    <source>
        <dbReference type="Proteomes" id="UP001597389"/>
    </source>
</evidence>
<keyword evidence="3" id="KW-1185">Reference proteome</keyword>
<dbReference type="Proteomes" id="UP001597389">
    <property type="component" value="Unassembled WGS sequence"/>
</dbReference>
<protein>
    <submittedName>
        <fullName evidence="2">Choice-of-anchor R domain-containing protein</fullName>
    </submittedName>
</protein>
<organism evidence="2 3">
    <name type="scientific">Rubritalea tangerina</name>
    <dbReference type="NCBI Taxonomy" id="430798"/>
    <lineage>
        <taxon>Bacteria</taxon>
        <taxon>Pseudomonadati</taxon>
        <taxon>Verrucomicrobiota</taxon>
        <taxon>Verrucomicrobiia</taxon>
        <taxon>Verrucomicrobiales</taxon>
        <taxon>Rubritaleaceae</taxon>
        <taxon>Rubritalea</taxon>
    </lineage>
</organism>